<protein>
    <submittedName>
        <fullName evidence="2">Uncharacterized protein</fullName>
    </submittedName>
</protein>
<sequence length="76" mass="8266">MITYSTWSPATPARSSAALMANPPKSAPEKDFREPSSRPMGVRAPATITEVVLLDVAVMRGIPFGREVNEGYHSTY</sequence>
<gene>
    <name evidence="2" type="ORF">GCM10009863_16150</name>
</gene>
<evidence type="ECO:0000256" key="1">
    <source>
        <dbReference type="SAM" id="MobiDB-lite"/>
    </source>
</evidence>
<comment type="caution">
    <text evidence="2">The sequence shown here is derived from an EMBL/GenBank/DDBJ whole genome shotgun (WGS) entry which is preliminary data.</text>
</comment>
<feature type="region of interest" description="Disordered" evidence="1">
    <location>
        <begin position="1"/>
        <end position="41"/>
    </location>
</feature>
<evidence type="ECO:0000313" key="2">
    <source>
        <dbReference type="EMBL" id="GAA2603377.1"/>
    </source>
</evidence>
<keyword evidence="3" id="KW-1185">Reference proteome</keyword>
<evidence type="ECO:0000313" key="3">
    <source>
        <dbReference type="Proteomes" id="UP001501447"/>
    </source>
</evidence>
<accession>A0ABN3PXJ0</accession>
<name>A0ABN3PXJ0_9ACTN</name>
<organism evidence="2 3">
    <name type="scientific">Streptomyces axinellae</name>
    <dbReference type="NCBI Taxonomy" id="552788"/>
    <lineage>
        <taxon>Bacteria</taxon>
        <taxon>Bacillati</taxon>
        <taxon>Actinomycetota</taxon>
        <taxon>Actinomycetes</taxon>
        <taxon>Kitasatosporales</taxon>
        <taxon>Streptomycetaceae</taxon>
        <taxon>Streptomyces</taxon>
    </lineage>
</organism>
<proteinExistence type="predicted"/>
<dbReference type="EMBL" id="BAAARJ010000004">
    <property type="protein sequence ID" value="GAA2603377.1"/>
    <property type="molecule type" value="Genomic_DNA"/>
</dbReference>
<dbReference type="Proteomes" id="UP001501447">
    <property type="component" value="Unassembled WGS sequence"/>
</dbReference>
<reference evidence="2 3" key="1">
    <citation type="journal article" date="2019" name="Int. J. Syst. Evol. Microbiol.">
        <title>The Global Catalogue of Microorganisms (GCM) 10K type strain sequencing project: providing services to taxonomists for standard genome sequencing and annotation.</title>
        <authorList>
            <consortium name="The Broad Institute Genomics Platform"/>
            <consortium name="The Broad Institute Genome Sequencing Center for Infectious Disease"/>
            <person name="Wu L."/>
            <person name="Ma J."/>
        </authorList>
    </citation>
    <scope>NUCLEOTIDE SEQUENCE [LARGE SCALE GENOMIC DNA]</scope>
    <source>
        <strain evidence="2 3">JCM 16373</strain>
    </source>
</reference>
<feature type="compositionally biased region" description="Basic and acidic residues" evidence="1">
    <location>
        <begin position="27"/>
        <end position="36"/>
    </location>
</feature>